<keyword evidence="3" id="KW-1185">Reference proteome</keyword>
<organism evidence="2 3">
    <name type="scientific">Suillus placidus</name>
    <dbReference type="NCBI Taxonomy" id="48579"/>
    <lineage>
        <taxon>Eukaryota</taxon>
        <taxon>Fungi</taxon>
        <taxon>Dikarya</taxon>
        <taxon>Basidiomycota</taxon>
        <taxon>Agaricomycotina</taxon>
        <taxon>Agaricomycetes</taxon>
        <taxon>Agaricomycetidae</taxon>
        <taxon>Boletales</taxon>
        <taxon>Suillineae</taxon>
        <taxon>Suillaceae</taxon>
        <taxon>Suillus</taxon>
    </lineage>
</organism>
<gene>
    <name evidence="2" type="ORF">EV702DRAFT_1048474</name>
</gene>
<name>A0A9P6ZN93_9AGAM</name>
<dbReference type="EMBL" id="JABBWD010000051">
    <property type="protein sequence ID" value="KAG1772865.1"/>
    <property type="molecule type" value="Genomic_DNA"/>
</dbReference>
<dbReference type="OrthoDB" id="2658282at2759"/>
<dbReference type="AlphaFoldDB" id="A0A9P6ZN93"/>
<evidence type="ECO:0000313" key="2">
    <source>
        <dbReference type="EMBL" id="KAG1772865.1"/>
    </source>
</evidence>
<comment type="caution">
    <text evidence="2">The sequence shown here is derived from an EMBL/GenBank/DDBJ whole genome shotgun (WGS) entry which is preliminary data.</text>
</comment>
<evidence type="ECO:0000256" key="1">
    <source>
        <dbReference type="SAM" id="MobiDB-lite"/>
    </source>
</evidence>
<feature type="region of interest" description="Disordered" evidence="1">
    <location>
        <begin position="32"/>
        <end position="97"/>
    </location>
</feature>
<protein>
    <submittedName>
        <fullName evidence="2">Uncharacterized protein</fullName>
    </submittedName>
</protein>
<accession>A0A9P6ZN93</accession>
<evidence type="ECO:0000313" key="3">
    <source>
        <dbReference type="Proteomes" id="UP000714275"/>
    </source>
</evidence>
<sequence length="145" mass="16820">MTQLLEYQDVLAAVLNRISKLQRSVAIMMQNDEQKDGEKKTRKKVEANPSRVGEVIRAQATRNTRNKRKVDDIDIDFNNDPRKENISPHHVPKQRALPPKAGVRIKCICREKTGTEWQSVLDVLKYDEEMHESRMIFCNSESESQ</sequence>
<dbReference type="Proteomes" id="UP000714275">
    <property type="component" value="Unassembled WGS sequence"/>
</dbReference>
<proteinExistence type="predicted"/>
<reference evidence="2" key="1">
    <citation type="journal article" date="2020" name="New Phytol.">
        <title>Comparative genomics reveals dynamic genome evolution in host specialist ectomycorrhizal fungi.</title>
        <authorList>
            <person name="Lofgren L.A."/>
            <person name="Nguyen N.H."/>
            <person name="Vilgalys R."/>
            <person name="Ruytinx J."/>
            <person name="Liao H.L."/>
            <person name="Branco S."/>
            <person name="Kuo A."/>
            <person name="LaButti K."/>
            <person name="Lipzen A."/>
            <person name="Andreopoulos W."/>
            <person name="Pangilinan J."/>
            <person name="Riley R."/>
            <person name="Hundley H."/>
            <person name="Na H."/>
            <person name="Barry K."/>
            <person name="Grigoriev I.V."/>
            <person name="Stajich J.E."/>
            <person name="Kennedy P.G."/>
        </authorList>
    </citation>
    <scope>NUCLEOTIDE SEQUENCE</scope>
    <source>
        <strain evidence="2">DOB743</strain>
    </source>
</reference>